<reference evidence="6 7" key="1">
    <citation type="submission" date="2016-12" db="EMBL/GenBank/DDBJ databases">
        <authorList>
            <person name="Song W.-J."/>
            <person name="Kurnit D.M."/>
        </authorList>
    </citation>
    <scope>NUCLEOTIDE SEQUENCE [LARGE SCALE GENOMIC DNA]</scope>
    <source>
        <strain evidence="6 7">IMCC3135</strain>
    </source>
</reference>
<evidence type="ECO:0000313" key="7">
    <source>
        <dbReference type="Proteomes" id="UP000250079"/>
    </source>
</evidence>
<evidence type="ECO:0000256" key="3">
    <source>
        <dbReference type="ARBA" id="ARBA00023136"/>
    </source>
</evidence>
<organism evidence="6 7">
    <name type="scientific">Granulosicoccus antarcticus IMCC3135</name>
    <dbReference type="NCBI Taxonomy" id="1192854"/>
    <lineage>
        <taxon>Bacteria</taxon>
        <taxon>Pseudomonadati</taxon>
        <taxon>Pseudomonadota</taxon>
        <taxon>Gammaproteobacteria</taxon>
        <taxon>Chromatiales</taxon>
        <taxon>Granulosicoccaceae</taxon>
        <taxon>Granulosicoccus</taxon>
    </lineage>
</organism>
<sequence length="422" mass="44333">MPNSRPSEPTLLFTLRAVWTLLFGIGLLMVANGLQGSLLGIRAEAEGFAPASIGLIMSGFFVGLLAGSLWTPSAVRLVGHVRVFAAMSAIASVSILLHALFVDELSWWVIRCVTGFCYAGILVVAESWLNDRAPEETRGQILALYMAVSFGGVAASQMLLTLASSEEATLYMLVSILISLAVVPLLLRSTPLPDIESGTPISMKELVSASPLGVFGMFIAGLANGTVFGMGAVYARSAGFSVPDTALFMALLTIGAAVLQWPIGKLSDRFDRRIIMAIVAALAVAACLAATGISAIGSLYSIVLIILTGGVVLSIHTLSLAYTNSYLKPEQMVGASSSLVLILGAGSVIGPIVSGAAISFFGPPGFFIWLASCHASFVTFAIWRMRQRAALPSDEQALFVPTPFQGAELSTAYPEESVNPHD</sequence>
<feature type="transmembrane region" description="Helical" evidence="4">
    <location>
        <begin position="51"/>
        <end position="71"/>
    </location>
</feature>
<protein>
    <submittedName>
        <fullName evidence="6">Putative MFS-type transporter YcaD</fullName>
    </submittedName>
</protein>
<feature type="transmembrane region" description="Helical" evidence="4">
    <location>
        <begin position="339"/>
        <end position="360"/>
    </location>
</feature>
<dbReference type="Gene3D" id="1.20.1250.20">
    <property type="entry name" value="MFS general substrate transporter like domains"/>
    <property type="match status" value="2"/>
</dbReference>
<feature type="transmembrane region" description="Helical" evidence="4">
    <location>
        <begin position="12"/>
        <end position="31"/>
    </location>
</feature>
<evidence type="ECO:0000313" key="6">
    <source>
        <dbReference type="EMBL" id="ASJ76745.1"/>
    </source>
</evidence>
<gene>
    <name evidence="6" type="primary">ycaD_3</name>
    <name evidence="6" type="ORF">IMCC3135_33505</name>
</gene>
<dbReference type="InterPro" id="IPR047200">
    <property type="entry name" value="MFS_YcaD-like"/>
</dbReference>
<dbReference type="GO" id="GO:0022857">
    <property type="term" value="F:transmembrane transporter activity"/>
    <property type="evidence" value="ECO:0007669"/>
    <property type="project" value="InterPro"/>
</dbReference>
<dbReference type="KEGG" id="gai:IMCC3135_33505"/>
<dbReference type="OrthoDB" id="9810614at2"/>
<dbReference type="InterPro" id="IPR020846">
    <property type="entry name" value="MFS_dom"/>
</dbReference>
<feature type="transmembrane region" description="Helical" evidence="4">
    <location>
        <begin position="212"/>
        <end position="234"/>
    </location>
</feature>
<evidence type="ECO:0000256" key="1">
    <source>
        <dbReference type="ARBA" id="ARBA00022692"/>
    </source>
</evidence>
<evidence type="ECO:0000256" key="2">
    <source>
        <dbReference type="ARBA" id="ARBA00022989"/>
    </source>
</evidence>
<dbReference type="InterPro" id="IPR036259">
    <property type="entry name" value="MFS_trans_sf"/>
</dbReference>
<keyword evidence="2 4" id="KW-1133">Transmembrane helix</keyword>
<proteinExistence type="predicted"/>
<keyword evidence="1 4" id="KW-0812">Transmembrane</keyword>
<feature type="transmembrane region" description="Helical" evidence="4">
    <location>
        <begin position="108"/>
        <end position="129"/>
    </location>
</feature>
<evidence type="ECO:0000256" key="4">
    <source>
        <dbReference type="SAM" id="Phobius"/>
    </source>
</evidence>
<feature type="transmembrane region" description="Helical" evidence="4">
    <location>
        <begin position="366"/>
        <end position="383"/>
    </location>
</feature>
<dbReference type="EMBL" id="CP018632">
    <property type="protein sequence ID" value="ASJ76745.1"/>
    <property type="molecule type" value="Genomic_DNA"/>
</dbReference>
<feature type="transmembrane region" description="Helical" evidence="4">
    <location>
        <begin position="83"/>
        <end position="102"/>
    </location>
</feature>
<name>A0A2Z2P1N1_9GAMM</name>
<dbReference type="SUPFAM" id="SSF103473">
    <property type="entry name" value="MFS general substrate transporter"/>
    <property type="match status" value="1"/>
</dbReference>
<feature type="transmembrane region" description="Helical" evidence="4">
    <location>
        <begin position="246"/>
        <end position="263"/>
    </location>
</feature>
<dbReference type="Proteomes" id="UP000250079">
    <property type="component" value="Chromosome"/>
</dbReference>
<keyword evidence="7" id="KW-1185">Reference proteome</keyword>
<dbReference type="PANTHER" id="PTHR23521">
    <property type="entry name" value="TRANSPORTER MFS SUPERFAMILY"/>
    <property type="match status" value="1"/>
</dbReference>
<feature type="transmembrane region" description="Helical" evidence="4">
    <location>
        <begin position="141"/>
        <end position="162"/>
    </location>
</feature>
<dbReference type="Pfam" id="PF07690">
    <property type="entry name" value="MFS_1"/>
    <property type="match status" value="1"/>
</dbReference>
<accession>A0A2Z2P1N1</accession>
<feature type="transmembrane region" description="Helical" evidence="4">
    <location>
        <begin position="275"/>
        <end position="296"/>
    </location>
</feature>
<feature type="transmembrane region" description="Helical" evidence="4">
    <location>
        <begin position="302"/>
        <end position="327"/>
    </location>
</feature>
<dbReference type="InterPro" id="IPR011701">
    <property type="entry name" value="MFS"/>
</dbReference>
<feature type="domain" description="Major facilitator superfamily (MFS) profile" evidence="5">
    <location>
        <begin position="209"/>
        <end position="422"/>
    </location>
</feature>
<dbReference type="CDD" id="cd17477">
    <property type="entry name" value="MFS_YcaD_like"/>
    <property type="match status" value="1"/>
</dbReference>
<dbReference type="AlphaFoldDB" id="A0A2Z2P1N1"/>
<dbReference type="PROSITE" id="PS50850">
    <property type="entry name" value="MFS"/>
    <property type="match status" value="1"/>
</dbReference>
<dbReference type="RefSeq" id="WP_088921487.1">
    <property type="nucleotide sequence ID" value="NZ_CP018632.1"/>
</dbReference>
<keyword evidence="3 4" id="KW-0472">Membrane</keyword>
<dbReference type="PANTHER" id="PTHR23521:SF3">
    <property type="entry name" value="MFS TRANSPORTER"/>
    <property type="match status" value="1"/>
</dbReference>
<feature type="transmembrane region" description="Helical" evidence="4">
    <location>
        <begin position="168"/>
        <end position="187"/>
    </location>
</feature>
<evidence type="ECO:0000259" key="5">
    <source>
        <dbReference type="PROSITE" id="PS50850"/>
    </source>
</evidence>
<dbReference type="GO" id="GO:0005886">
    <property type="term" value="C:plasma membrane"/>
    <property type="evidence" value="ECO:0007669"/>
    <property type="project" value="TreeGrafter"/>
</dbReference>